<dbReference type="EMBL" id="JBJJXI010000055">
    <property type="protein sequence ID" value="KAL3399859.1"/>
    <property type="molecule type" value="Genomic_DNA"/>
</dbReference>
<organism evidence="2 3">
    <name type="scientific">Trichogramma kaykai</name>
    <dbReference type="NCBI Taxonomy" id="54128"/>
    <lineage>
        <taxon>Eukaryota</taxon>
        <taxon>Metazoa</taxon>
        <taxon>Ecdysozoa</taxon>
        <taxon>Arthropoda</taxon>
        <taxon>Hexapoda</taxon>
        <taxon>Insecta</taxon>
        <taxon>Pterygota</taxon>
        <taxon>Neoptera</taxon>
        <taxon>Endopterygota</taxon>
        <taxon>Hymenoptera</taxon>
        <taxon>Apocrita</taxon>
        <taxon>Proctotrupomorpha</taxon>
        <taxon>Chalcidoidea</taxon>
        <taxon>Trichogrammatidae</taxon>
        <taxon>Trichogramma</taxon>
    </lineage>
</organism>
<protein>
    <submittedName>
        <fullName evidence="2">Uncharacterized protein</fullName>
    </submittedName>
</protein>
<accession>A0ABD2X408</accession>
<gene>
    <name evidence="2" type="ORF">TKK_007087</name>
</gene>
<feature type="compositionally biased region" description="Polar residues" evidence="1">
    <location>
        <begin position="1"/>
        <end position="12"/>
    </location>
</feature>
<reference evidence="2 3" key="1">
    <citation type="journal article" date="2024" name="bioRxiv">
        <title>A reference genome for Trichogramma kaykai: A tiny desert-dwelling parasitoid wasp with competing sex-ratio distorters.</title>
        <authorList>
            <person name="Culotta J."/>
            <person name="Lindsey A.R."/>
        </authorList>
    </citation>
    <scope>NUCLEOTIDE SEQUENCE [LARGE SCALE GENOMIC DNA]</scope>
    <source>
        <strain evidence="2 3">KSX58</strain>
    </source>
</reference>
<sequence>MNLPSGTTSPPGKSTALASRLVLSDGSSVQPDKYRRKRRGADTADRRLSGMSKIKQYLLRTDSVDYLAKL</sequence>
<dbReference type="AlphaFoldDB" id="A0ABD2X408"/>
<keyword evidence="3" id="KW-1185">Reference proteome</keyword>
<feature type="region of interest" description="Disordered" evidence="1">
    <location>
        <begin position="1"/>
        <end position="47"/>
    </location>
</feature>
<evidence type="ECO:0000313" key="2">
    <source>
        <dbReference type="EMBL" id="KAL3399859.1"/>
    </source>
</evidence>
<comment type="caution">
    <text evidence="2">The sequence shown here is derived from an EMBL/GenBank/DDBJ whole genome shotgun (WGS) entry which is preliminary data.</text>
</comment>
<name>A0ABD2X408_9HYME</name>
<dbReference type="Proteomes" id="UP001627154">
    <property type="component" value="Unassembled WGS sequence"/>
</dbReference>
<evidence type="ECO:0000256" key="1">
    <source>
        <dbReference type="SAM" id="MobiDB-lite"/>
    </source>
</evidence>
<evidence type="ECO:0000313" key="3">
    <source>
        <dbReference type="Proteomes" id="UP001627154"/>
    </source>
</evidence>
<proteinExistence type="predicted"/>